<proteinExistence type="predicted"/>
<evidence type="ECO:0000313" key="5">
    <source>
        <dbReference type="Proteomes" id="UP000195897"/>
    </source>
</evidence>
<keyword evidence="2" id="KW-0812">Transmembrane</keyword>
<name>A0A1Y4LBD5_9FIRM</name>
<dbReference type="CDD" id="cd16935">
    <property type="entry name" value="HATPase_AgrC-ComD-like"/>
    <property type="match status" value="1"/>
</dbReference>
<comment type="caution">
    <text evidence="4">The sequence shown here is derived from an EMBL/GenBank/DDBJ whole genome shotgun (WGS) entry which is preliminary data.</text>
</comment>
<evidence type="ECO:0000259" key="3">
    <source>
        <dbReference type="Pfam" id="PF14501"/>
    </source>
</evidence>
<evidence type="ECO:0000256" key="2">
    <source>
        <dbReference type="SAM" id="Phobius"/>
    </source>
</evidence>
<sequence>MSVLSGSVYIAPQFWYKLIIVVAFSLPSAILLWRLLGAFIPQRKTRTAAIVGVTVFFVSFGLPIYIGDPNVLYFFPVFSSALLYALQGAPLPRLTFILNFFCLAIELGAIVTAIEHARPSGILLAYAVLLALIVLLTVGFRRLHLLPDEYPALSPKLWRVAFIMAVFSFLVLLLCIAMPIFQPYWGESPLQDAFNSFFILQSFLMTPFILLSVLVNLYVVQLLSRHEQLLQEQALSEVNRVYYDQLEQSQIEMRRLRHDLANHLQTMQQLSGDALHRYIDALADTPAMQPRRRYCENQIVNAVLQNKSARIEQSEIQASFSVSLPNDLPLQDIDLCALFANGLDNAIEACLALPPDTRRLSVRARTDKGLFVLCIRNRTADCSPLQPGTLPQSTKKDRVNHGLGLRSLQEICTRYHGAMTLQRTHGMFELLITIPLPHVTD</sequence>
<dbReference type="RefSeq" id="WP_087370302.1">
    <property type="nucleotide sequence ID" value="NZ_NFKK01000002.1"/>
</dbReference>
<dbReference type="SUPFAM" id="SSF55874">
    <property type="entry name" value="ATPase domain of HSP90 chaperone/DNA topoisomerase II/histidine kinase"/>
    <property type="match status" value="1"/>
</dbReference>
<dbReference type="Proteomes" id="UP000195897">
    <property type="component" value="Unassembled WGS sequence"/>
</dbReference>
<accession>A0A1Y4LBD5</accession>
<dbReference type="InterPro" id="IPR032834">
    <property type="entry name" value="NatK-like_C"/>
</dbReference>
<feature type="transmembrane region" description="Helical" evidence="2">
    <location>
        <begin position="72"/>
        <end position="89"/>
    </location>
</feature>
<feature type="coiled-coil region" evidence="1">
    <location>
        <begin position="246"/>
        <end position="273"/>
    </location>
</feature>
<keyword evidence="2" id="KW-1133">Transmembrane helix</keyword>
<feature type="domain" description="Sensor histidine kinase NatK-like C-terminal" evidence="3">
    <location>
        <begin position="332"/>
        <end position="435"/>
    </location>
</feature>
<dbReference type="Gene3D" id="3.30.565.10">
    <property type="entry name" value="Histidine kinase-like ATPase, C-terminal domain"/>
    <property type="match status" value="1"/>
</dbReference>
<dbReference type="PANTHER" id="PTHR40448">
    <property type="entry name" value="TWO-COMPONENT SENSOR HISTIDINE KINASE"/>
    <property type="match status" value="1"/>
</dbReference>
<dbReference type="InterPro" id="IPR036890">
    <property type="entry name" value="HATPase_C_sf"/>
</dbReference>
<keyword evidence="1" id="KW-0175">Coiled coil</keyword>
<dbReference type="Pfam" id="PF14501">
    <property type="entry name" value="HATPase_c_5"/>
    <property type="match status" value="1"/>
</dbReference>
<evidence type="ECO:0000313" key="4">
    <source>
        <dbReference type="EMBL" id="OUP54048.1"/>
    </source>
</evidence>
<reference evidence="5" key="1">
    <citation type="submission" date="2017-04" db="EMBL/GenBank/DDBJ databases">
        <title>Function of individual gut microbiota members based on whole genome sequencing of pure cultures obtained from chicken caecum.</title>
        <authorList>
            <person name="Medvecky M."/>
            <person name="Cejkova D."/>
            <person name="Polansky O."/>
            <person name="Karasova D."/>
            <person name="Kubasova T."/>
            <person name="Cizek A."/>
            <person name="Rychlik I."/>
        </authorList>
    </citation>
    <scope>NUCLEOTIDE SEQUENCE [LARGE SCALE GENOMIC DNA]</scope>
    <source>
        <strain evidence="5">An180</strain>
    </source>
</reference>
<feature type="transmembrane region" description="Helical" evidence="2">
    <location>
        <begin position="197"/>
        <end position="220"/>
    </location>
</feature>
<feature type="transmembrane region" description="Helical" evidence="2">
    <location>
        <begin position="96"/>
        <end position="114"/>
    </location>
</feature>
<dbReference type="AlphaFoldDB" id="A0A1Y4LBD5"/>
<dbReference type="GO" id="GO:0042802">
    <property type="term" value="F:identical protein binding"/>
    <property type="evidence" value="ECO:0007669"/>
    <property type="project" value="TreeGrafter"/>
</dbReference>
<feature type="transmembrane region" description="Helical" evidence="2">
    <location>
        <begin position="120"/>
        <end position="140"/>
    </location>
</feature>
<dbReference type="PANTHER" id="PTHR40448:SF1">
    <property type="entry name" value="TWO-COMPONENT SENSOR HISTIDINE KINASE"/>
    <property type="match status" value="1"/>
</dbReference>
<evidence type="ECO:0000256" key="1">
    <source>
        <dbReference type="SAM" id="Coils"/>
    </source>
</evidence>
<feature type="transmembrane region" description="Helical" evidence="2">
    <location>
        <begin position="160"/>
        <end position="185"/>
    </location>
</feature>
<keyword evidence="2" id="KW-0472">Membrane</keyword>
<feature type="transmembrane region" description="Helical" evidence="2">
    <location>
        <begin position="14"/>
        <end position="36"/>
    </location>
</feature>
<protein>
    <recommendedName>
        <fullName evidence="3">Sensor histidine kinase NatK-like C-terminal domain-containing protein</fullName>
    </recommendedName>
</protein>
<organism evidence="4 5">
    <name type="scientific">Butyricicoccus pullicaecorum</name>
    <dbReference type="NCBI Taxonomy" id="501571"/>
    <lineage>
        <taxon>Bacteria</taxon>
        <taxon>Bacillati</taxon>
        <taxon>Bacillota</taxon>
        <taxon>Clostridia</taxon>
        <taxon>Eubacteriales</taxon>
        <taxon>Butyricicoccaceae</taxon>
        <taxon>Butyricicoccus</taxon>
    </lineage>
</organism>
<gene>
    <name evidence="4" type="ORF">B5F17_02235</name>
</gene>
<feature type="transmembrane region" description="Helical" evidence="2">
    <location>
        <begin position="48"/>
        <end position="66"/>
    </location>
</feature>
<dbReference type="EMBL" id="NFKK01000002">
    <property type="protein sequence ID" value="OUP54048.1"/>
    <property type="molecule type" value="Genomic_DNA"/>
</dbReference>